<feature type="chain" id="PRO_5021288706" evidence="2">
    <location>
        <begin position="24"/>
        <end position="330"/>
    </location>
</feature>
<evidence type="ECO:0000256" key="2">
    <source>
        <dbReference type="SAM" id="SignalP"/>
    </source>
</evidence>
<dbReference type="RefSeq" id="WP_141492442.1">
    <property type="nucleotide sequence ID" value="NZ_CP032485.1"/>
</dbReference>
<dbReference type="InterPro" id="IPR024370">
    <property type="entry name" value="PBP_domain"/>
</dbReference>
<dbReference type="PANTHER" id="PTHR30570:SF6">
    <property type="entry name" value="PHOSPHATE-BINDING PROTEIN PSTS"/>
    <property type="match status" value="1"/>
</dbReference>
<evidence type="ECO:0000313" key="4">
    <source>
        <dbReference type="EMBL" id="QDH24599.1"/>
    </source>
</evidence>
<feature type="signal peptide" evidence="2">
    <location>
        <begin position="1"/>
        <end position="23"/>
    </location>
</feature>
<evidence type="ECO:0000256" key="1">
    <source>
        <dbReference type="ARBA" id="ARBA00022729"/>
    </source>
</evidence>
<proteinExistence type="predicted"/>
<dbReference type="Gene3D" id="3.40.190.10">
    <property type="entry name" value="Periplasmic binding protein-like II"/>
    <property type="match status" value="2"/>
</dbReference>
<keyword evidence="5" id="KW-1185">Reference proteome</keyword>
<dbReference type="KEGG" id="ntn:D5366_04365"/>
<dbReference type="EMBL" id="CP032485">
    <property type="protein sequence ID" value="QDH24599.1"/>
    <property type="molecule type" value="Genomic_DNA"/>
</dbReference>
<dbReference type="OrthoDB" id="9783488at2"/>
<name>A0A4Y6V3G3_9PROT</name>
<dbReference type="AlphaFoldDB" id="A0A4Y6V3G3"/>
<sequence length="330" mass="35192">MRSFIYTISLAVMALSVAPAASRAEAVQPDARHQVSIVGNDGLQKVLEAMMPLVKGAHSSAQYRFVLKGSSTGLPALAAGVALFAPITREARHAEISGFKQAKGYEPVAVKVGYAGWGPRQNGKTPTAVYVARSNALEAISINDLGRVFSAGSPLGDFNVWGQLGSKGDAAKRRIHLYGLRDDGSFATGLREHLFDNRPYAARYEPLESYASVLKAVVADPYGIAIIGAIKSSDVPRDVRLLPVRDKAGVLQTPSRQAVAGGAYPLSSGIYFYVDKAPGKPLDPLVKSWLNAALSDEGQSIIAQQSSTEEGYLPLAPEDLRKERAVLQAM</sequence>
<dbReference type="Proteomes" id="UP000317214">
    <property type="component" value="Chromosome"/>
</dbReference>
<keyword evidence="1 2" id="KW-0732">Signal</keyword>
<evidence type="ECO:0000259" key="3">
    <source>
        <dbReference type="Pfam" id="PF12849"/>
    </source>
</evidence>
<evidence type="ECO:0000313" key="5">
    <source>
        <dbReference type="Proteomes" id="UP000317214"/>
    </source>
</evidence>
<dbReference type="PANTHER" id="PTHR30570">
    <property type="entry name" value="PERIPLASMIC PHOSPHATE BINDING COMPONENT OF PHOSPHATE ABC TRANSPORTER"/>
    <property type="match status" value="1"/>
</dbReference>
<organism evidence="4 5">
    <name type="scientific">Neokomagataea tanensis</name>
    <dbReference type="NCBI Taxonomy" id="661191"/>
    <lineage>
        <taxon>Bacteria</taxon>
        <taxon>Pseudomonadati</taxon>
        <taxon>Pseudomonadota</taxon>
        <taxon>Alphaproteobacteria</taxon>
        <taxon>Acetobacterales</taxon>
        <taxon>Acetobacteraceae</taxon>
        <taxon>Neokomagataea</taxon>
    </lineage>
</organism>
<gene>
    <name evidence="4" type="ORF">D5366_04365</name>
</gene>
<dbReference type="InterPro" id="IPR050811">
    <property type="entry name" value="Phosphate_ABC_transporter"/>
</dbReference>
<dbReference type="Pfam" id="PF12849">
    <property type="entry name" value="PBP_like_2"/>
    <property type="match status" value="1"/>
</dbReference>
<accession>A0A4Y6V3G3</accession>
<reference evidence="4 5" key="1">
    <citation type="submission" date="2018-09" db="EMBL/GenBank/DDBJ databases">
        <title>The complete genome sequence of Neokomagataea tanensis NBRC 106556(T).</title>
        <authorList>
            <person name="Chua K.-O."/>
            <person name="See-Too W.-S."/>
            <person name="Hong K.-W."/>
            <person name="Yin W.-F."/>
            <person name="Chan K.-G."/>
        </authorList>
    </citation>
    <scope>NUCLEOTIDE SEQUENCE [LARGE SCALE GENOMIC DNA]</scope>
    <source>
        <strain evidence="5">AH13 \ NBRC 106556</strain>
    </source>
</reference>
<protein>
    <submittedName>
        <fullName evidence="4">Phosphate-binding protein</fullName>
    </submittedName>
</protein>
<feature type="domain" description="PBP" evidence="3">
    <location>
        <begin position="31"/>
        <end position="297"/>
    </location>
</feature>
<dbReference type="SUPFAM" id="SSF53850">
    <property type="entry name" value="Periplasmic binding protein-like II"/>
    <property type="match status" value="1"/>
</dbReference>